<evidence type="ECO:0000256" key="9">
    <source>
        <dbReference type="ARBA" id="ARBA00023235"/>
    </source>
</evidence>
<dbReference type="InterPro" id="IPR013785">
    <property type="entry name" value="Aldolase_TIM"/>
</dbReference>
<dbReference type="InterPro" id="IPR026019">
    <property type="entry name" value="Ribul_P_3_epim"/>
</dbReference>
<dbReference type="PROSITE" id="PS01085">
    <property type="entry name" value="RIBUL_P_3_EPIMER_1"/>
    <property type="match status" value="1"/>
</dbReference>
<comment type="cofactor">
    <cofactor evidence="2">
        <name>Mn(2+)</name>
        <dbReference type="ChEBI" id="CHEBI:29035"/>
    </cofactor>
</comment>
<comment type="caution">
    <text evidence="15">The sequence shown here is derived from an EMBL/GenBank/DDBJ whole genome shotgun (WGS) entry which is preliminary data.</text>
</comment>
<dbReference type="eggNOG" id="COG0036">
    <property type="taxonomic scope" value="Bacteria"/>
</dbReference>
<evidence type="ECO:0000256" key="4">
    <source>
        <dbReference type="ARBA" id="ARBA00001947"/>
    </source>
</evidence>
<comment type="similarity">
    <text evidence="6 10 11">Belongs to the ribulose-phosphate 3-epimerase family.</text>
</comment>
<dbReference type="InterPro" id="IPR011060">
    <property type="entry name" value="RibuloseP-bd_barrel"/>
</dbReference>
<dbReference type="Pfam" id="PF00834">
    <property type="entry name" value="Ribul_P_3_epim"/>
    <property type="match status" value="1"/>
</dbReference>
<evidence type="ECO:0000256" key="13">
    <source>
        <dbReference type="PIRSR" id="PIRSR001461-2"/>
    </source>
</evidence>
<feature type="binding site" evidence="10 13">
    <location>
        <position position="79"/>
    </location>
    <ligand>
        <name>a divalent metal cation</name>
        <dbReference type="ChEBI" id="CHEBI:60240"/>
    </ligand>
</feature>
<keyword evidence="16" id="KW-1185">Reference proteome</keyword>
<feature type="binding site" evidence="10 13">
    <location>
        <position position="48"/>
    </location>
    <ligand>
        <name>a divalent metal cation</name>
        <dbReference type="ChEBI" id="CHEBI:60240"/>
    </ligand>
</feature>
<evidence type="ECO:0000256" key="10">
    <source>
        <dbReference type="HAMAP-Rule" id="MF_02227"/>
    </source>
</evidence>
<comment type="cofactor">
    <cofactor evidence="4">
        <name>Zn(2+)</name>
        <dbReference type="ChEBI" id="CHEBI:29105"/>
    </cofactor>
</comment>
<evidence type="ECO:0000256" key="14">
    <source>
        <dbReference type="PIRSR" id="PIRSR001461-3"/>
    </source>
</evidence>
<evidence type="ECO:0000256" key="1">
    <source>
        <dbReference type="ARBA" id="ARBA00001782"/>
    </source>
</evidence>
<keyword evidence="13" id="KW-0170">Cobalt</keyword>
<comment type="cofactor">
    <cofactor evidence="5">
        <name>Fe(2+)</name>
        <dbReference type="ChEBI" id="CHEBI:29033"/>
    </cofactor>
</comment>
<keyword evidence="8 10" id="KW-0479">Metal-binding</keyword>
<dbReference type="NCBIfam" id="NF004076">
    <property type="entry name" value="PRK05581.1-4"/>
    <property type="match status" value="1"/>
</dbReference>
<evidence type="ECO:0000256" key="7">
    <source>
        <dbReference type="ARBA" id="ARBA00013188"/>
    </source>
</evidence>
<keyword evidence="13" id="KW-0464">Manganese</keyword>
<dbReference type="FunFam" id="3.20.20.70:FF:000004">
    <property type="entry name" value="Ribulose-phosphate 3-epimerase"/>
    <property type="match status" value="1"/>
</dbReference>
<accession>U2TX21</accession>
<dbReference type="GO" id="GO:0004750">
    <property type="term" value="F:D-ribulose-phosphate 3-epimerase activity"/>
    <property type="evidence" value="ECO:0007669"/>
    <property type="project" value="UniProtKB-UniRule"/>
</dbReference>
<dbReference type="EMBL" id="AWEZ01000004">
    <property type="protein sequence ID" value="ERL10825.1"/>
    <property type="molecule type" value="Genomic_DNA"/>
</dbReference>
<comment type="cofactor">
    <cofactor evidence="3">
        <name>Co(2+)</name>
        <dbReference type="ChEBI" id="CHEBI:48828"/>
    </cofactor>
</comment>
<feature type="binding site" evidence="10">
    <location>
        <begin position="188"/>
        <end position="190"/>
    </location>
    <ligand>
        <name>substrate</name>
    </ligand>
</feature>
<dbReference type="Proteomes" id="UP000016638">
    <property type="component" value="Unassembled WGS sequence"/>
</dbReference>
<sequence length="237" mass="24983">MASVPREEVLPPMRAHDILVAPSVLSADFTKLGEDLSSISTADYVHYDVMDGHFVPNLSFGPGILRQVKDATSLPVDVHLMVEGPEQSAPWYLEAGADIVTFHWEAQRHAHRIVQLIHATGAKAGIALNPATPVSVLESIIDDIDLVLIMTVNPGLGGQGFISSSLRKVRQARALCTSHGVCPLIEVDGGIGVRTAEDVVRAGATMLVAGSAIFSGDHAANVEAIRAAGQCGLARSV</sequence>
<feature type="binding site" evidence="14">
    <location>
        <begin position="155"/>
        <end position="158"/>
    </location>
    <ligand>
        <name>substrate</name>
    </ligand>
</feature>
<feature type="active site" description="Proton donor" evidence="10 12">
    <location>
        <position position="188"/>
    </location>
</feature>
<dbReference type="Gene3D" id="3.20.20.70">
    <property type="entry name" value="Aldolase class I"/>
    <property type="match status" value="1"/>
</dbReference>
<evidence type="ECO:0000256" key="5">
    <source>
        <dbReference type="ARBA" id="ARBA00001954"/>
    </source>
</evidence>
<feature type="binding site" evidence="10 14">
    <location>
        <position position="79"/>
    </location>
    <ligand>
        <name>substrate</name>
    </ligand>
</feature>
<keyword evidence="9 10" id="KW-0413">Isomerase</keyword>
<comment type="function">
    <text evidence="10">Catalyzes the reversible epimerization of D-ribulose 5-phosphate to D-xylulose 5-phosphate.</text>
</comment>
<feature type="binding site" evidence="10 13">
    <location>
        <position position="188"/>
    </location>
    <ligand>
        <name>a divalent metal cation</name>
        <dbReference type="ChEBI" id="CHEBI:60240"/>
    </ligand>
</feature>
<comment type="cofactor">
    <cofactor evidence="10 13">
        <name>a divalent metal cation</name>
        <dbReference type="ChEBI" id="CHEBI:60240"/>
    </cofactor>
    <text evidence="10 13">Binds 1 divalent metal cation per subunit.</text>
</comment>
<dbReference type="PATRIC" id="fig|1125712.3.peg.51"/>
<comment type="catalytic activity">
    <reaction evidence="1 10 11">
        <text>D-ribulose 5-phosphate = D-xylulose 5-phosphate</text>
        <dbReference type="Rhea" id="RHEA:13677"/>
        <dbReference type="ChEBI" id="CHEBI:57737"/>
        <dbReference type="ChEBI" id="CHEBI:58121"/>
        <dbReference type="EC" id="5.1.3.1"/>
    </reaction>
</comment>
<evidence type="ECO:0000256" key="3">
    <source>
        <dbReference type="ARBA" id="ARBA00001941"/>
    </source>
</evidence>
<evidence type="ECO:0000256" key="2">
    <source>
        <dbReference type="ARBA" id="ARBA00001936"/>
    </source>
</evidence>
<dbReference type="GO" id="GO:0046872">
    <property type="term" value="F:metal ion binding"/>
    <property type="evidence" value="ECO:0007669"/>
    <property type="project" value="UniProtKB-UniRule"/>
</dbReference>
<dbReference type="GO" id="GO:0019323">
    <property type="term" value="P:pentose catabolic process"/>
    <property type="evidence" value="ECO:0007669"/>
    <property type="project" value="UniProtKB-UniRule"/>
</dbReference>
<reference evidence="15 16" key="1">
    <citation type="submission" date="2013-08" db="EMBL/GenBank/DDBJ databases">
        <authorList>
            <person name="Durkin A.S."/>
            <person name="Haft D.R."/>
            <person name="McCorrison J."/>
            <person name="Torralba M."/>
            <person name="Gillis M."/>
            <person name="Haft D.H."/>
            <person name="Methe B."/>
            <person name="Sutton G."/>
            <person name="Nelson K.E."/>
        </authorList>
    </citation>
    <scope>NUCLEOTIDE SEQUENCE [LARGE SCALE GENOMIC DNA]</scope>
    <source>
        <strain evidence="15 16">F0195</strain>
    </source>
</reference>
<keyword evidence="13" id="KW-0862">Zinc</keyword>
<evidence type="ECO:0000313" key="16">
    <source>
        <dbReference type="Proteomes" id="UP000016638"/>
    </source>
</evidence>
<evidence type="ECO:0000256" key="8">
    <source>
        <dbReference type="ARBA" id="ARBA00022723"/>
    </source>
</evidence>
<comment type="pathway">
    <text evidence="10">Carbohydrate degradation.</text>
</comment>
<organism evidence="15 16">
    <name type="scientific">Olsenella profusa F0195</name>
    <dbReference type="NCBI Taxonomy" id="1125712"/>
    <lineage>
        <taxon>Bacteria</taxon>
        <taxon>Bacillati</taxon>
        <taxon>Actinomycetota</taxon>
        <taxon>Coriobacteriia</taxon>
        <taxon>Coriobacteriales</taxon>
        <taxon>Atopobiaceae</taxon>
        <taxon>Olsenella</taxon>
    </lineage>
</organism>
<keyword evidence="10 11" id="KW-0119">Carbohydrate metabolism</keyword>
<dbReference type="SUPFAM" id="SSF51366">
    <property type="entry name" value="Ribulose-phoshate binding barrel"/>
    <property type="match status" value="1"/>
</dbReference>
<dbReference type="PIRSF" id="PIRSF001461">
    <property type="entry name" value="RPE"/>
    <property type="match status" value="1"/>
</dbReference>
<feature type="binding site" evidence="10 14">
    <location>
        <position position="23"/>
    </location>
    <ligand>
        <name>substrate</name>
    </ligand>
</feature>
<evidence type="ECO:0000256" key="11">
    <source>
        <dbReference type="PIRNR" id="PIRNR001461"/>
    </source>
</evidence>
<dbReference type="EC" id="5.1.3.1" evidence="7 10"/>
<feature type="active site" description="Proton acceptor" evidence="10 12">
    <location>
        <position position="48"/>
    </location>
</feature>
<dbReference type="AlphaFoldDB" id="U2TX21"/>
<evidence type="ECO:0000256" key="6">
    <source>
        <dbReference type="ARBA" id="ARBA00009541"/>
    </source>
</evidence>
<dbReference type="RefSeq" id="WP_021724912.1">
    <property type="nucleotide sequence ID" value="NZ_AWEZ01000004.1"/>
</dbReference>
<dbReference type="STRING" id="1125712.HMPREF1316_2199"/>
<dbReference type="PROSITE" id="PS01086">
    <property type="entry name" value="RIBUL_P_3_EPIMER_2"/>
    <property type="match status" value="1"/>
</dbReference>
<name>U2TX21_9ACTN</name>
<feature type="binding site" evidence="10 14">
    <location>
        <begin position="210"/>
        <end position="211"/>
    </location>
    <ligand>
        <name>substrate</name>
    </ligand>
</feature>
<gene>
    <name evidence="15" type="primary">rpe_2</name>
    <name evidence="10" type="synonym">rpe</name>
    <name evidence="15" type="ORF">HMPREF1316_2199</name>
</gene>
<dbReference type="PANTHER" id="PTHR11749">
    <property type="entry name" value="RIBULOSE-5-PHOSPHATE-3-EPIMERASE"/>
    <property type="match status" value="1"/>
</dbReference>
<feature type="binding site" evidence="14">
    <location>
        <position position="190"/>
    </location>
    <ligand>
        <name>substrate</name>
    </ligand>
</feature>
<dbReference type="CDD" id="cd00429">
    <property type="entry name" value="RPE"/>
    <property type="match status" value="1"/>
</dbReference>
<feature type="binding site" evidence="10 13">
    <location>
        <position position="46"/>
    </location>
    <ligand>
        <name>a divalent metal cation</name>
        <dbReference type="ChEBI" id="CHEBI:60240"/>
    </ligand>
</feature>
<dbReference type="GO" id="GO:0005737">
    <property type="term" value="C:cytoplasm"/>
    <property type="evidence" value="ECO:0007669"/>
    <property type="project" value="UniProtKB-ARBA"/>
</dbReference>
<dbReference type="GO" id="GO:0006098">
    <property type="term" value="P:pentose-phosphate shunt"/>
    <property type="evidence" value="ECO:0007669"/>
    <property type="project" value="UniProtKB-UniRule"/>
</dbReference>
<comment type="caution">
    <text evidence="10">Lacks conserved residue(s) required for the propagation of feature annotation.</text>
</comment>
<evidence type="ECO:0000313" key="15">
    <source>
        <dbReference type="EMBL" id="ERL10825.1"/>
    </source>
</evidence>
<evidence type="ECO:0000256" key="12">
    <source>
        <dbReference type="PIRSR" id="PIRSR001461-1"/>
    </source>
</evidence>
<dbReference type="InterPro" id="IPR000056">
    <property type="entry name" value="Ribul_P_3_epim-like"/>
</dbReference>
<protein>
    <recommendedName>
        <fullName evidence="7 10">Ribulose-phosphate 3-epimerase</fullName>
        <ecNumber evidence="7 10">5.1.3.1</ecNumber>
    </recommendedName>
</protein>
<dbReference type="HAMAP" id="MF_02227">
    <property type="entry name" value="RPE"/>
    <property type="match status" value="1"/>
</dbReference>
<dbReference type="NCBIfam" id="TIGR01163">
    <property type="entry name" value="rpe"/>
    <property type="match status" value="1"/>
</dbReference>
<proteinExistence type="inferred from homology"/>